<reference evidence="1 2" key="1">
    <citation type="journal article" date="2012" name="BMC Genomics">
        <title>Tools to kill: Genome of one of the most destructive plant pathogenic fungi Macrophomina phaseolina.</title>
        <authorList>
            <person name="Islam M.S."/>
            <person name="Haque M.S."/>
            <person name="Islam M.M."/>
            <person name="Emdad E.M."/>
            <person name="Halim A."/>
            <person name="Hossen Q.M.M."/>
            <person name="Hossain M.Z."/>
            <person name="Ahmed B."/>
            <person name="Rahim S."/>
            <person name="Rahman M.S."/>
            <person name="Alam M.M."/>
            <person name="Hou S."/>
            <person name="Wan X."/>
            <person name="Saito J.A."/>
            <person name="Alam M."/>
        </authorList>
    </citation>
    <scope>NUCLEOTIDE SEQUENCE [LARGE SCALE GENOMIC DNA]</scope>
    <source>
        <strain evidence="1 2">MS6</strain>
    </source>
</reference>
<dbReference type="OrthoDB" id="7289984at2759"/>
<organism evidence="1 2">
    <name type="scientific">Macrophomina phaseolina (strain MS6)</name>
    <name type="common">Charcoal rot fungus</name>
    <dbReference type="NCBI Taxonomy" id="1126212"/>
    <lineage>
        <taxon>Eukaryota</taxon>
        <taxon>Fungi</taxon>
        <taxon>Dikarya</taxon>
        <taxon>Ascomycota</taxon>
        <taxon>Pezizomycotina</taxon>
        <taxon>Dothideomycetes</taxon>
        <taxon>Dothideomycetes incertae sedis</taxon>
        <taxon>Botryosphaeriales</taxon>
        <taxon>Botryosphaeriaceae</taxon>
        <taxon>Macrophomina</taxon>
    </lineage>
</organism>
<dbReference type="GO" id="GO:0016616">
    <property type="term" value="F:oxidoreductase activity, acting on the CH-OH group of donors, NAD or NADP as acceptor"/>
    <property type="evidence" value="ECO:0007669"/>
    <property type="project" value="TreeGrafter"/>
</dbReference>
<dbReference type="AlphaFoldDB" id="K2QV93"/>
<evidence type="ECO:0000313" key="1">
    <source>
        <dbReference type="EMBL" id="EKG13561.1"/>
    </source>
</evidence>
<dbReference type="SUPFAM" id="SSF51735">
    <property type="entry name" value="NAD(P)-binding Rossmann-fold domains"/>
    <property type="match status" value="1"/>
</dbReference>
<sequence>MSSIYKAPLDINHATPMLKQDHLALSSSKLGSIGLSSDLMRWPAPGYKISKAALNMLTVQYATELKAEGFTFISINPGVSTSSEIPSPMFVFRTN</sequence>
<dbReference type="HOGENOM" id="CLU_2373180_0_0_1"/>
<gene>
    <name evidence="1" type="ORF">MPH_09325</name>
</gene>
<accession>K2QV93</accession>
<dbReference type="InterPro" id="IPR052184">
    <property type="entry name" value="SDR_enzymes"/>
</dbReference>
<dbReference type="InParanoid" id="K2QV93"/>
<proteinExistence type="predicted"/>
<evidence type="ECO:0000313" key="2">
    <source>
        <dbReference type="Proteomes" id="UP000007129"/>
    </source>
</evidence>
<dbReference type="Proteomes" id="UP000007129">
    <property type="component" value="Unassembled WGS sequence"/>
</dbReference>
<dbReference type="STRING" id="1126212.K2QV93"/>
<dbReference type="PANTHER" id="PTHR45458">
    <property type="entry name" value="SHORT-CHAIN DEHYDROGENASE/REDUCTASE SDR"/>
    <property type="match status" value="1"/>
</dbReference>
<evidence type="ECO:0008006" key="3">
    <source>
        <dbReference type="Google" id="ProtNLM"/>
    </source>
</evidence>
<name>K2QV93_MACPH</name>
<dbReference type="EMBL" id="AHHD01000408">
    <property type="protein sequence ID" value="EKG13561.1"/>
    <property type="molecule type" value="Genomic_DNA"/>
</dbReference>
<dbReference type="InterPro" id="IPR036291">
    <property type="entry name" value="NAD(P)-bd_dom_sf"/>
</dbReference>
<comment type="caution">
    <text evidence="1">The sequence shown here is derived from an EMBL/GenBank/DDBJ whole genome shotgun (WGS) entry which is preliminary data.</text>
</comment>
<dbReference type="VEuPathDB" id="FungiDB:MPH_09325"/>
<dbReference type="Gene3D" id="3.40.50.720">
    <property type="entry name" value="NAD(P)-binding Rossmann-like Domain"/>
    <property type="match status" value="1"/>
</dbReference>
<dbReference type="PANTHER" id="PTHR45458:SF1">
    <property type="entry name" value="SHORT CHAIN DEHYDROGENASE"/>
    <property type="match status" value="1"/>
</dbReference>
<protein>
    <recommendedName>
        <fullName evidence="3">Short-chain dehydrogenase/reductase SDR</fullName>
    </recommendedName>
</protein>